<dbReference type="Proteomes" id="UP000031513">
    <property type="component" value="Chromosome 3"/>
</dbReference>
<organism evidence="2 3">
    <name type="scientific">Plasmodium knowlesi (strain H)</name>
    <dbReference type="NCBI Taxonomy" id="5851"/>
    <lineage>
        <taxon>Eukaryota</taxon>
        <taxon>Sar</taxon>
        <taxon>Alveolata</taxon>
        <taxon>Apicomplexa</taxon>
        <taxon>Aconoidasida</taxon>
        <taxon>Haemosporida</taxon>
        <taxon>Plasmodiidae</taxon>
        <taxon>Plasmodium</taxon>
        <taxon>Plasmodium (Plasmodium)</taxon>
    </lineage>
</organism>
<dbReference type="VEuPathDB" id="PlasmoDB:PKNH_0311400"/>
<dbReference type="EMBL" id="AM910985">
    <property type="protein sequence ID" value="CAA9986538.1"/>
    <property type="molecule type" value="Genomic_DNA"/>
</dbReference>
<dbReference type="AlphaFoldDB" id="A0A679KRG9"/>
<dbReference type="RefSeq" id="XP_038969428.1">
    <property type="nucleotide sequence ID" value="XM_039113814.1"/>
</dbReference>
<accession>A0A679KRG9</accession>
<evidence type="ECO:0000313" key="3">
    <source>
        <dbReference type="Proteomes" id="UP000031513"/>
    </source>
</evidence>
<dbReference type="InParanoid" id="A0A679KRG9"/>
<feature type="domain" description="Schizont-infected cell agglutination extracellular beta" evidence="1">
    <location>
        <begin position="31"/>
        <end position="135"/>
    </location>
</feature>
<feature type="non-terminal residue" evidence="2">
    <location>
        <position position="1"/>
    </location>
</feature>
<dbReference type="InterPro" id="IPR024285">
    <property type="entry name" value="SICA_extracell_b"/>
</dbReference>
<protein>
    <submittedName>
        <fullName evidence="2">SICAvar, type I</fullName>
    </submittedName>
</protein>
<dbReference type="Pfam" id="PF12878">
    <property type="entry name" value="SICA_beta"/>
    <property type="match status" value="1"/>
</dbReference>
<keyword evidence="3" id="KW-1185">Reference proteome</keyword>
<sequence length="145" mass="16461">MVQEYGSKGRPRLLSENCIQQNKDGTNGMDLCKHFQCVSEGWLKQKKGNSGATLSASDWTDVWDEAKRELTELGKARTGKKGQFETYCTDLKEDKEGKEACLLIAAGLKSLYNITDNDPVKASFQRTMRCVLLRHRSKERCVVFY</sequence>
<evidence type="ECO:0000313" key="2">
    <source>
        <dbReference type="EMBL" id="CAA9986538.1"/>
    </source>
</evidence>
<gene>
    <name evidence="2" type="ORF">PKNH_0311400</name>
</gene>
<reference evidence="2 3" key="1">
    <citation type="journal article" date="2008" name="Nature">
        <title>The genome of Plasmodium knowlesi strain H, a zoonotic malaria parasite with host range from monkey to man.</title>
        <authorList>
            <person name="Pain A."/>
            <person name="Boehme U."/>
            <person name="Berry A.E."/>
            <person name="Mungall K."/>
            <person name="Finn R."/>
            <person name="Jackson A.P."/>
            <person name="Mourier T."/>
            <person name="Mistry J."/>
            <person name="Pasini E.M."/>
            <person name="Aslett M."/>
            <person name="Balasubrammaniam S."/>
            <person name="Borgwardt K."/>
            <person name="Brooks K."/>
            <person name="Carret C."/>
            <person name="Carver T.J."/>
            <person name="Cherevach I."/>
            <person name="Chillingworth T."/>
            <person name="Clarke T.G."/>
            <person name="Galinski M.R."/>
            <person name="Hall N."/>
            <person name="Harper D."/>
            <person name="Harris D."/>
            <person name="Hauser H."/>
            <person name="Ivens A."/>
            <person name="Janssen C.S."/>
            <person name="Keane T."/>
            <person name="Larke N."/>
            <person name="Lapp S."/>
            <person name="Marti M."/>
            <person name="Moule S."/>
            <person name="Meyer I.M."/>
            <person name="Ormond D."/>
            <person name="Peters N."/>
            <person name="Sanders M."/>
            <person name="Sanders S."/>
            <person name="Sergeant T.J."/>
            <person name="Simmonds M."/>
            <person name="Smith F."/>
            <person name="Squares R."/>
            <person name="Thurston S."/>
            <person name="Tivey A.R."/>
            <person name="Walker D."/>
            <person name="White B."/>
            <person name="Zuiderwijk E."/>
            <person name="Churcher C."/>
            <person name="Quail M.A."/>
            <person name="Cowman A.F."/>
            <person name="Turner C.M.R."/>
            <person name="Rajandream M.A."/>
            <person name="Kocken C.H.M."/>
            <person name="Thomas A.W."/>
            <person name="Newbold C.I."/>
            <person name="Barrell B.G."/>
            <person name="Berriman M."/>
        </authorList>
    </citation>
    <scope>NUCLEOTIDE SEQUENCE [LARGE SCALE GENOMIC DNA]</scope>
    <source>
        <strain evidence="2 3">H</strain>
    </source>
</reference>
<dbReference type="GeneID" id="62348023"/>
<evidence type="ECO:0000259" key="1">
    <source>
        <dbReference type="Pfam" id="PF12878"/>
    </source>
</evidence>
<proteinExistence type="predicted"/>
<dbReference type="KEGG" id="pkn:PKNH_0311400"/>
<name>A0A679KRG9_PLAKH</name>